<accession>A0AAX6HZC0</accession>
<dbReference type="InterPro" id="IPR011992">
    <property type="entry name" value="EF-hand-dom_pair"/>
</dbReference>
<dbReference type="PROSITE" id="PS50222">
    <property type="entry name" value="EF_HAND_2"/>
    <property type="match status" value="1"/>
</dbReference>
<sequence length="103" mass="11252">MTTETASSNSSEFIVLVAPDILPAVSSYTEDQLNRIFNMFDRDGDGYITAAGARHLDGEARARVDRQGADGDDHGGGHGRRRADQLPRFSHALTWAAFDNSWA</sequence>
<proteinExistence type="predicted"/>
<feature type="region of interest" description="Disordered" evidence="1">
    <location>
        <begin position="61"/>
        <end position="85"/>
    </location>
</feature>
<dbReference type="Proteomes" id="UP001140949">
    <property type="component" value="Unassembled WGS sequence"/>
</dbReference>
<organism evidence="3 4">
    <name type="scientific">Iris pallida</name>
    <name type="common">Sweet iris</name>
    <dbReference type="NCBI Taxonomy" id="29817"/>
    <lineage>
        <taxon>Eukaryota</taxon>
        <taxon>Viridiplantae</taxon>
        <taxon>Streptophyta</taxon>
        <taxon>Embryophyta</taxon>
        <taxon>Tracheophyta</taxon>
        <taxon>Spermatophyta</taxon>
        <taxon>Magnoliopsida</taxon>
        <taxon>Liliopsida</taxon>
        <taxon>Asparagales</taxon>
        <taxon>Iridaceae</taxon>
        <taxon>Iridoideae</taxon>
        <taxon>Irideae</taxon>
        <taxon>Iris</taxon>
    </lineage>
</organism>
<evidence type="ECO:0000259" key="2">
    <source>
        <dbReference type="PROSITE" id="PS50222"/>
    </source>
</evidence>
<dbReference type="AlphaFoldDB" id="A0AAX6HZC0"/>
<gene>
    <name evidence="3" type="ORF">M6B38_280635</name>
</gene>
<dbReference type="Pfam" id="PF13405">
    <property type="entry name" value="EF-hand_6"/>
    <property type="match status" value="1"/>
</dbReference>
<dbReference type="InterPro" id="IPR002048">
    <property type="entry name" value="EF_hand_dom"/>
</dbReference>
<keyword evidence="4" id="KW-1185">Reference proteome</keyword>
<comment type="caution">
    <text evidence="3">The sequence shown here is derived from an EMBL/GenBank/DDBJ whole genome shotgun (WGS) entry which is preliminary data.</text>
</comment>
<dbReference type="SUPFAM" id="SSF47473">
    <property type="entry name" value="EF-hand"/>
    <property type="match status" value="1"/>
</dbReference>
<evidence type="ECO:0000256" key="1">
    <source>
        <dbReference type="SAM" id="MobiDB-lite"/>
    </source>
</evidence>
<reference evidence="3" key="1">
    <citation type="journal article" date="2023" name="GigaByte">
        <title>Genome assembly of the bearded iris, Iris pallida Lam.</title>
        <authorList>
            <person name="Bruccoleri R.E."/>
            <person name="Oakeley E.J."/>
            <person name="Faust A.M.E."/>
            <person name="Altorfer M."/>
            <person name="Dessus-Babus S."/>
            <person name="Burckhardt D."/>
            <person name="Oertli M."/>
            <person name="Naumann U."/>
            <person name="Petersen F."/>
            <person name="Wong J."/>
        </authorList>
    </citation>
    <scope>NUCLEOTIDE SEQUENCE</scope>
    <source>
        <strain evidence="3">GSM-AAB239-AS_SAM_17_03QT</strain>
    </source>
</reference>
<dbReference type="Gene3D" id="1.10.238.10">
    <property type="entry name" value="EF-hand"/>
    <property type="match status" value="1"/>
</dbReference>
<evidence type="ECO:0000313" key="4">
    <source>
        <dbReference type="Proteomes" id="UP001140949"/>
    </source>
</evidence>
<dbReference type="EMBL" id="JANAVB010005598">
    <property type="protein sequence ID" value="KAJ6846396.1"/>
    <property type="molecule type" value="Genomic_DNA"/>
</dbReference>
<feature type="domain" description="EF-hand" evidence="2">
    <location>
        <begin position="28"/>
        <end position="50"/>
    </location>
</feature>
<reference evidence="3" key="2">
    <citation type="submission" date="2023-04" db="EMBL/GenBank/DDBJ databases">
        <authorList>
            <person name="Bruccoleri R.E."/>
            <person name="Oakeley E.J."/>
            <person name="Faust A.-M."/>
            <person name="Dessus-Babus S."/>
            <person name="Altorfer M."/>
            <person name="Burckhardt D."/>
            <person name="Oertli M."/>
            <person name="Naumann U."/>
            <person name="Petersen F."/>
            <person name="Wong J."/>
        </authorList>
    </citation>
    <scope>NUCLEOTIDE SEQUENCE</scope>
    <source>
        <strain evidence="3">GSM-AAB239-AS_SAM_17_03QT</strain>
        <tissue evidence="3">Leaf</tissue>
    </source>
</reference>
<name>A0AAX6HZC0_IRIPA</name>
<evidence type="ECO:0000313" key="3">
    <source>
        <dbReference type="EMBL" id="KAJ6846396.1"/>
    </source>
</evidence>
<feature type="compositionally biased region" description="Basic and acidic residues" evidence="1">
    <location>
        <begin position="61"/>
        <end position="76"/>
    </location>
</feature>
<protein>
    <submittedName>
        <fullName evidence="3">Calcium-binding protein CML11</fullName>
    </submittedName>
</protein>
<dbReference type="GO" id="GO:0005509">
    <property type="term" value="F:calcium ion binding"/>
    <property type="evidence" value="ECO:0007669"/>
    <property type="project" value="InterPro"/>
</dbReference>